<organism evidence="1 2">
    <name type="scientific">Symbiodinium microadriaticum</name>
    <name type="common">Dinoflagellate</name>
    <name type="synonym">Zooxanthella microadriatica</name>
    <dbReference type="NCBI Taxonomy" id="2951"/>
    <lineage>
        <taxon>Eukaryota</taxon>
        <taxon>Sar</taxon>
        <taxon>Alveolata</taxon>
        <taxon>Dinophyceae</taxon>
        <taxon>Suessiales</taxon>
        <taxon>Symbiodiniaceae</taxon>
        <taxon>Symbiodinium</taxon>
    </lineage>
</organism>
<dbReference type="OrthoDB" id="10290290at2759"/>
<dbReference type="Pfam" id="PF10294">
    <property type="entry name" value="Methyltransf_16"/>
    <property type="match status" value="1"/>
</dbReference>
<dbReference type="InterPro" id="IPR019410">
    <property type="entry name" value="Methyltransf_16"/>
</dbReference>
<dbReference type="EMBL" id="LSRX01000436">
    <property type="protein sequence ID" value="OLP97361.1"/>
    <property type="molecule type" value="Genomic_DNA"/>
</dbReference>
<accession>A0A1Q9DQB7</accession>
<evidence type="ECO:0000313" key="1">
    <source>
        <dbReference type="EMBL" id="OLP97361.1"/>
    </source>
</evidence>
<name>A0A1Q9DQB7_SYMMI</name>
<proteinExistence type="predicted"/>
<keyword evidence="2" id="KW-1185">Reference proteome</keyword>
<sequence>MVLPLKRAAVAGARIWRWSRLFSSRRVTEEGIVIHEESPYQGSMHLVWGSILWDAGLALSKFLTFEAENEQVAGSVQFHDLHWGDRSTYLTAPYDLIVAADVLYGKKDRWFMQALSAHLKAPATALVACPPREDSPLGGFFKAATDDGMLIERLEDSSGQPPSTLSGPPAVYEGSEFVPLHQERFPAAYADARTWVQIFRVTRRGAAAEKC</sequence>
<comment type="caution">
    <text evidence="1">The sequence shown here is derived from an EMBL/GenBank/DDBJ whole genome shotgun (WGS) entry which is preliminary data.</text>
</comment>
<dbReference type="InterPro" id="IPR029063">
    <property type="entry name" value="SAM-dependent_MTases_sf"/>
</dbReference>
<dbReference type="Proteomes" id="UP000186817">
    <property type="component" value="Unassembled WGS sequence"/>
</dbReference>
<protein>
    <submittedName>
        <fullName evidence="1">Uncharacterized protein</fullName>
    </submittedName>
</protein>
<dbReference type="Gene3D" id="3.40.50.150">
    <property type="entry name" value="Vaccinia Virus protein VP39"/>
    <property type="match status" value="1"/>
</dbReference>
<dbReference type="AlphaFoldDB" id="A0A1Q9DQB7"/>
<evidence type="ECO:0000313" key="2">
    <source>
        <dbReference type="Proteomes" id="UP000186817"/>
    </source>
</evidence>
<gene>
    <name evidence="1" type="ORF">AK812_SmicGene20316</name>
</gene>
<reference evidence="1 2" key="1">
    <citation type="submission" date="2016-02" db="EMBL/GenBank/DDBJ databases">
        <title>Genome analysis of coral dinoflagellate symbionts highlights evolutionary adaptations to a symbiotic lifestyle.</title>
        <authorList>
            <person name="Aranda M."/>
            <person name="Li Y."/>
            <person name="Liew Y.J."/>
            <person name="Baumgarten S."/>
            <person name="Simakov O."/>
            <person name="Wilson M."/>
            <person name="Piel J."/>
            <person name="Ashoor H."/>
            <person name="Bougouffa S."/>
            <person name="Bajic V.B."/>
            <person name="Ryu T."/>
            <person name="Ravasi T."/>
            <person name="Bayer T."/>
            <person name="Micklem G."/>
            <person name="Kim H."/>
            <person name="Bhak J."/>
            <person name="Lajeunesse T.C."/>
            <person name="Voolstra C.R."/>
        </authorList>
    </citation>
    <scope>NUCLEOTIDE SEQUENCE [LARGE SCALE GENOMIC DNA]</scope>
    <source>
        <strain evidence="1 2">CCMP2467</strain>
    </source>
</reference>